<dbReference type="Gene3D" id="3.30.559.10">
    <property type="entry name" value="Chloramphenicol acetyltransferase-like domain"/>
    <property type="match status" value="1"/>
</dbReference>
<dbReference type="Proteomes" id="UP001501752">
    <property type="component" value="Unassembled WGS sequence"/>
</dbReference>
<dbReference type="InterPro" id="IPR001078">
    <property type="entry name" value="2-oxoacid_DH_actylTfrase"/>
</dbReference>
<dbReference type="InterPro" id="IPR050743">
    <property type="entry name" value="2-oxoacid_DH_E2_comp"/>
</dbReference>
<dbReference type="SUPFAM" id="SSF52777">
    <property type="entry name" value="CoA-dependent acyltransferases"/>
    <property type="match status" value="1"/>
</dbReference>
<evidence type="ECO:0000256" key="3">
    <source>
        <dbReference type="ARBA" id="ARBA00023315"/>
    </source>
</evidence>
<evidence type="ECO:0000259" key="4">
    <source>
        <dbReference type="Pfam" id="PF00198"/>
    </source>
</evidence>
<keyword evidence="3" id="KW-0012">Acyltransferase</keyword>
<organism evidence="5 6">
    <name type="scientific">Kitasatospora terrestris</name>
    <dbReference type="NCBI Taxonomy" id="258051"/>
    <lineage>
        <taxon>Bacteria</taxon>
        <taxon>Bacillati</taxon>
        <taxon>Actinomycetota</taxon>
        <taxon>Actinomycetes</taxon>
        <taxon>Kitasatosporales</taxon>
        <taxon>Streptomycetaceae</taxon>
        <taxon>Kitasatospora</taxon>
    </lineage>
</organism>
<sequence>MNAVVTPFPTARRGTLTFLRDARATAHVHLLTDVDATALKAARTSSGGKLSYAAFVVKAAAEVVADCPPARSVLLGGRRPRLATVDQVHAKVLFDKSLDGTRCVASGVVPSAQALTVEEIQTALDTYKDAELDDPEGPFRNLLRVARLPLPVAWLAYRAATRDPVRRTGLQGVFSVTSVGHEPVRAILPMITGALGYGVGRIADVPVAVDGEVRIAPRLTLSLTFDHRLLDGALASDLLARTKDRLEHVELP</sequence>
<dbReference type="Pfam" id="PF00198">
    <property type="entry name" value="2-oxoacid_dh"/>
    <property type="match status" value="1"/>
</dbReference>
<evidence type="ECO:0000256" key="2">
    <source>
        <dbReference type="ARBA" id="ARBA00022679"/>
    </source>
</evidence>
<dbReference type="PANTHER" id="PTHR43178:SF5">
    <property type="entry name" value="LIPOAMIDE ACYLTRANSFERASE COMPONENT OF BRANCHED-CHAIN ALPHA-KETO ACID DEHYDROGENASE COMPLEX, MITOCHONDRIAL"/>
    <property type="match status" value="1"/>
</dbReference>
<accession>A0ABP9DLG1</accession>
<reference evidence="6" key="1">
    <citation type="journal article" date="2019" name="Int. J. Syst. Evol. Microbiol.">
        <title>The Global Catalogue of Microorganisms (GCM) 10K type strain sequencing project: providing services to taxonomists for standard genome sequencing and annotation.</title>
        <authorList>
            <consortium name="The Broad Institute Genomics Platform"/>
            <consortium name="The Broad Institute Genome Sequencing Center for Infectious Disease"/>
            <person name="Wu L."/>
            <person name="Ma J."/>
        </authorList>
    </citation>
    <scope>NUCLEOTIDE SEQUENCE [LARGE SCALE GENOMIC DNA]</scope>
    <source>
        <strain evidence="6">JCM 13006</strain>
    </source>
</reference>
<comment type="cofactor">
    <cofactor evidence="1">
        <name>(R)-lipoate</name>
        <dbReference type="ChEBI" id="CHEBI:83088"/>
    </cofactor>
</comment>
<evidence type="ECO:0000313" key="5">
    <source>
        <dbReference type="EMBL" id="GAA4850026.1"/>
    </source>
</evidence>
<dbReference type="EMBL" id="BAABIS010000001">
    <property type="protein sequence ID" value="GAA4850026.1"/>
    <property type="molecule type" value="Genomic_DNA"/>
</dbReference>
<keyword evidence="2" id="KW-0808">Transferase</keyword>
<evidence type="ECO:0000256" key="1">
    <source>
        <dbReference type="ARBA" id="ARBA00001938"/>
    </source>
</evidence>
<keyword evidence="6" id="KW-1185">Reference proteome</keyword>
<comment type="caution">
    <text evidence="5">The sequence shown here is derived from an EMBL/GenBank/DDBJ whole genome shotgun (WGS) entry which is preliminary data.</text>
</comment>
<dbReference type="PANTHER" id="PTHR43178">
    <property type="entry name" value="DIHYDROLIPOAMIDE ACETYLTRANSFERASE COMPONENT OF PYRUVATE DEHYDROGENASE COMPLEX"/>
    <property type="match status" value="1"/>
</dbReference>
<name>A0ABP9DLG1_9ACTN</name>
<dbReference type="RefSeq" id="WP_345697217.1">
    <property type="nucleotide sequence ID" value="NZ_BAABIS010000001.1"/>
</dbReference>
<feature type="domain" description="2-oxoacid dehydrogenase acyltransferase catalytic" evidence="4">
    <location>
        <begin position="172"/>
        <end position="250"/>
    </location>
</feature>
<gene>
    <name evidence="5" type="ORF">GCM10023235_28710</name>
</gene>
<evidence type="ECO:0000313" key="6">
    <source>
        <dbReference type="Proteomes" id="UP001501752"/>
    </source>
</evidence>
<proteinExistence type="predicted"/>
<protein>
    <submittedName>
        <fullName evidence="5">2-oxo acid dehydrogenase subunit E2</fullName>
    </submittedName>
</protein>
<dbReference type="InterPro" id="IPR023213">
    <property type="entry name" value="CAT-like_dom_sf"/>
</dbReference>